<accession>A0A8H6GHR9</accession>
<dbReference type="AlphaFoldDB" id="A0A8H6GHR9"/>
<dbReference type="Proteomes" id="UP000593570">
    <property type="component" value="Unassembled WGS sequence"/>
</dbReference>
<reference evidence="2 3" key="1">
    <citation type="journal article" date="2020" name="bioRxiv">
        <title>A chromosome-scale genome assembly for the Fusarium oxysporum strain Fo5176 to establish a model Arabidopsis-fungal pathosystem.</title>
        <authorList>
            <person name="Fokkens L."/>
            <person name="Guo L."/>
            <person name="Dora S."/>
            <person name="Wang B."/>
            <person name="Ye K."/>
            <person name="Sanchez-Rodriguez C."/>
            <person name="Croll D."/>
        </authorList>
    </citation>
    <scope>NUCLEOTIDE SEQUENCE [LARGE SCALE GENOMIC DNA]</scope>
    <source>
        <strain evidence="2 3">Fo5176</strain>
    </source>
</reference>
<organism evidence="2 3">
    <name type="scientific">Fusarium oxysporum f. sp. conglutinans</name>
    <dbReference type="NCBI Taxonomy" id="100902"/>
    <lineage>
        <taxon>Eukaryota</taxon>
        <taxon>Fungi</taxon>
        <taxon>Dikarya</taxon>
        <taxon>Ascomycota</taxon>
        <taxon>Pezizomycotina</taxon>
        <taxon>Sordariomycetes</taxon>
        <taxon>Hypocreomycetidae</taxon>
        <taxon>Hypocreales</taxon>
        <taxon>Nectriaceae</taxon>
        <taxon>Fusarium</taxon>
        <taxon>Fusarium oxysporum species complex</taxon>
    </lineage>
</organism>
<evidence type="ECO:0000313" key="2">
    <source>
        <dbReference type="EMBL" id="KAF6518318.1"/>
    </source>
</evidence>
<feature type="region of interest" description="Disordered" evidence="1">
    <location>
        <begin position="222"/>
        <end position="251"/>
    </location>
</feature>
<protein>
    <submittedName>
        <fullName evidence="2">Uncharacterized protein</fullName>
    </submittedName>
</protein>
<sequence>MSHSQPYKPLKGQSYRPLKGYSFYLTDLVKPKLEGKISKNGGTLHKNYNYKRKGTMGTKYFVCSKAEYRSFRDRLAGSLSDKVDISEKDYEAMLEAYELGEKGMLDTGCLEAISDNSHAWNPIDWADSYGKKEPERRCDVWIQQMQAHGVYRLSSLLDEAIDVNGEDDMEAKSFDREYTRIADIIKDHPDGLALVNNWKDKYNELIALIRDVREVVGTLVQDETPVPDETPVQDETSVQDEGYESASTTDT</sequence>
<proteinExistence type="predicted"/>
<gene>
    <name evidence="2" type="ORF">HZS61_002396</name>
</gene>
<comment type="caution">
    <text evidence="2">The sequence shown here is derived from an EMBL/GenBank/DDBJ whole genome shotgun (WGS) entry which is preliminary data.</text>
</comment>
<dbReference type="EMBL" id="JACDXP010000010">
    <property type="protein sequence ID" value="KAF6518318.1"/>
    <property type="molecule type" value="Genomic_DNA"/>
</dbReference>
<name>A0A8H6GHR9_FUSOX</name>
<evidence type="ECO:0000256" key="1">
    <source>
        <dbReference type="SAM" id="MobiDB-lite"/>
    </source>
</evidence>
<evidence type="ECO:0000313" key="3">
    <source>
        <dbReference type="Proteomes" id="UP000593570"/>
    </source>
</evidence>